<accession>A0A412ZDG3</accession>
<dbReference type="InterPro" id="IPR002197">
    <property type="entry name" value="HTH_Fis"/>
</dbReference>
<evidence type="ECO:0000313" key="9">
    <source>
        <dbReference type="Proteomes" id="UP000284543"/>
    </source>
</evidence>
<gene>
    <name evidence="7" type="ORF">DW839_21140</name>
    <name evidence="6" type="ORF">DWW02_00155</name>
</gene>
<dbReference type="PROSITE" id="PS50045">
    <property type="entry name" value="SIGMA54_INTERACT_4"/>
    <property type="match status" value="1"/>
</dbReference>
<dbReference type="Pfam" id="PF14532">
    <property type="entry name" value="Sigma54_activ_2"/>
    <property type="match status" value="1"/>
</dbReference>
<evidence type="ECO:0000313" key="7">
    <source>
        <dbReference type="EMBL" id="RHC53677.1"/>
    </source>
</evidence>
<dbReference type="EMBL" id="QRZM01000001">
    <property type="protein sequence ID" value="RGV78194.1"/>
    <property type="molecule type" value="Genomic_DNA"/>
</dbReference>
<dbReference type="InterPro" id="IPR058031">
    <property type="entry name" value="AAA_lid_NorR"/>
</dbReference>
<dbReference type="Pfam" id="PF25601">
    <property type="entry name" value="AAA_lid_14"/>
    <property type="match status" value="1"/>
</dbReference>
<dbReference type="PRINTS" id="PR01590">
    <property type="entry name" value="HTHFIS"/>
</dbReference>
<sequence length="550" mass="63767">MKRSVLSACAAIVQKEIEFYAGFTCLEYDVNDENTMRVAGTGIFRSIIYANENQPYSAIEQAKTDRKPVFVRNRNSSICRKCSTNRICTGKAEVVVPLYIRQAFLGTLSVLCYDEKIHKDMLEHTEYYKNLAVHVGQVITRIAESYLLEDALHVTEHALSDLVDSMEDGAVMIENRRVSKVNKNARIQMQRMGIGEELFRETVKVIKRRNSNWLDMRAENRSIRLHAKHQIFDSEFLMGKRLEYVVLEQNLVTEQSYFQDASRNLSLDYFEGTSEVLTKMKKNVMKISEISRYMVIQGERGLGKEMWVKAIHNSGRYAQQELVIFDCNAFSDLNFANQVFDEETGIFCSRDITVCLKEIPRLPYWLQLKLADNITLLENHNIRLIATTLEDLSKMADHNAFSKRLFNLFYPAILCIPPIRERDMDIDYYIQKYLIYYQDFEKKKVACSSRALTMLKNHSWPGNFKQMEQVLSYLISINTSGIITEEDVLRLPDFKQNDGPFNLKEQERQLIQKALQRFTGPYGKQAAADALGISKATLYRKIQEYRLDEA</sequence>
<name>A0A412ZDG3_9FIRM</name>
<keyword evidence="4" id="KW-0804">Transcription</keyword>
<dbReference type="Proteomes" id="UP000283975">
    <property type="component" value="Unassembled WGS sequence"/>
</dbReference>
<evidence type="ECO:0000256" key="4">
    <source>
        <dbReference type="ARBA" id="ARBA00023163"/>
    </source>
</evidence>
<evidence type="ECO:0000256" key="3">
    <source>
        <dbReference type="ARBA" id="ARBA00023015"/>
    </source>
</evidence>
<comment type="caution">
    <text evidence="6">The sequence shown here is derived from an EMBL/GenBank/DDBJ whole genome shotgun (WGS) entry which is preliminary data.</text>
</comment>
<dbReference type="InterPro" id="IPR027417">
    <property type="entry name" value="P-loop_NTPase"/>
</dbReference>
<dbReference type="InterPro" id="IPR009057">
    <property type="entry name" value="Homeodomain-like_sf"/>
</dbReference>
<dbReference type="Gene3D" id="3.40.50.300">
    <property type="entry name" value="P-loop containing nucleotide triphosphate hydrolases"/>
    <property type="match status" value="1"/>
</dbReference>
<keyword evidence="1" id="KW-0547">Nucleotide-binding</keyword>
<evidence type="ECO:0000256" key="1">
    <source>
        <dbReference type="ARBA" id="ARBA00022741"/>
    </source>
</evidence>
<keyword evidence="2" id="KW-0067">ATP-binding</keyword>
<evidence type="ECO:0000313" key="6">
    <source>
        <dbReference type="EMBL" id="RGV78194.1"/>
    </source>
</evidence>
<dbReference type="GO" id="GO:0006355">
    <property type="term" value="P:regulation of DNA-templated transcription"/>
    <property type="evidence" value="ECO:0007669"/>
    <property type="project" value="InterPro"/>
</dbReference>
<evidence type="ECO:0000259" key="5">
    <source>
        <dbReference type="PROSITE" id="PS50045"/>
    </source>
</evidence>
<reference evidence="8 9" key="1">
    <citation type="submission" date="2018-08" db="EMBL/GenBank/DDBJ databases">
        <title>A genome reference for cultivated species of the human gut microbiota.</title>
        <authorList>
            <person name="Zou Y."/>
            <person name="Xue W."/>
            <person name="Luo G."/>
        </authorList>
    </citation>
    <scope>NUCLEOTIDE SEQUENCE [LARGE SCALE GENOMIC DNA]</scope>
    <source>
        <strain evidence="6 9">AF14-18</strain>
        <strain evidence="7 8">AM35-14</strain>
    </source>
</reference>
<dbReference type="Pfam" id="PF02954">
    <property type="entry name" value="HTH_8"/>
    <property type="match status" value="1"/>
</dbReference>
<evidence type="ECO:0000313" key="8">
    <source>
        <dbReference type="Proteomes" id="UP000283975"/>
    </source>
</evidence>
<dbReference type="SUPFAM" id="SSF52540">
    <property type="entry name" value="P-loop containing nucleoside triphosphate hydrolases"/>
    <property type="match status" value="1"/>
</dbReference>
<dbReference type="GO" id="GO:0005524">
    <property type="term" value="F:ATP binding"/>
    <property type="evidence" value="ECO:0007669"/>
    <property type="project" value="UniProtKB-KW"/>
</dbReference>
<protein>
    <recommendedName>
        <fullName evidence="5">Sigma-54 factor interaction domain-containing protein</fullName>
    </recommendedName>
</protein>
<dbReference type="InterPro" id="IPR002078">
    <property type="entry name" value="Sigma_54_int"/>
</dbReference>
<dbReference type="RefSeq" id="WP_118017072.1">
    <property type="nucleotide sequence ID" value="NZ_CAUHGS010000018.1"/>
</dbReference>
<dbReference type="PANTHER" id="PTHR32071">
    <property type="entry name" value="TRANSCRIPTIONAL REGULATORY PROTEIN"/>
    <property type="match status" value="1"/>
</dbReference>
<proteinExistence type="predicted"/>
<dbReference type="Gene3D" id="1.10.10.60">
    <property type="entry name" value="Homeodomain-like"/>
    <property type="match status" value="1"/>
</dbReference>
<dbReference type="Proteomes" id="UP000284543">
    <property type="component" value="Unassembled WGS sequence"/>
</dbReference>
<dbReference type="Gene3D" id="1.10.8.60">
    <property type="match status" value="1"/>
</dbReference>
<keyword evidence="3" id="KW-0805">Transcription regulation</keyword>
<dbReference type="EMBL" id="QSHZ01000025">
    <property type="protein sequence ID" value="RHC53677.1"/>
    <property type="molecule type" value="Genomic_DNA"/>
</dbReference>
<organism evidence="6 9">
    <name type="scientific">Enterocloster bolteae</name>
    <dbReference type="NCBI Taxonomy" id="208479"/>
    <lineage>
        <taxon>Bacteria</taxon>
        <taxon>Bacillati</taxon>
        <taxon>Bacillota</taxon>
        <taxon>Clostridia</taxon>
        <taxon>Lachnospirales</taxon>
        <taxon>Lachnospiraceae</taxon>
        <taxon>Enterocloster</taxon>
    </lineage>
</organism>
<dbReference type="SUPFAM" id="SSF46689">
    <property type="entry name" value="Homeodomain-like"/>
    <property type="match status" value="1"/>
</dbReference>
<feature type="domain" description="Sigma-54 factor interaction" evidence="5">
    <location>
        <begin position="270"/>
        <end position="476"/>
    </location>
</feature>
<evidence type="ECO:0000256" key="2">
    <source>
        <dbReference type="ARBA" id="ARBA00022840"/>
    </source>
</evidence>
<dbReference type="GO" id="GO:0043565">
    <property type="term" value="F:sequence-specific DNA binding"/>
    <property type="evidence" value="ECO:0007669"/>
    <property type="project" value="InterPro"/>
</dbReference>
<dbReference type="AlphaFoldDB" id="A0A412ZDG3"/>